<dbReference type="EMBL" id="WNWQ01000184">
    <property type="protein sequence ID" value="KAE9975173.1"/>
    <property type="molecule type" value="Genomic_DNA"/>
</dbReference>
<evidence type="ECO:0000313" key="9">
    <source>
        <dbReference type="EMBL" id="KAE9983764.1"/>
    </source>
</evidence>
<sequence>MSSSDFTEHILNTFAEKLNTTLQWVHDNPIQTIALLLQILVLFSPSLVIAPILNALGFAANGVRAGSIAAWIHSTIAPVVARSLFALLQSAGAGGWGSVVLSWAVILVDMGGLFGWFWQFFGKKEPCNEAEEVVQAMIKDAVKKSSER</sequence>
<keyword evidence="5 6" id="KW-0472">Membrane</keyword>
<feature type="transmembrane region" description="Helical" evidence="6">
    <location>
        <begin position="100"/>
        <end position="118"/>
    </location>
</feature>
<evidence type="ECO:0000256" key="5">
    <source>
        <dbReference type="ARBA" id="ARBA00023136"/>
    </source>
</evidence>
<feature type="transmembrane region" description="Helical" evidence="6">
    <location>
        <begin position="33"/>
        <end position="56"/>
    </location>
</feature>
<dbReference type="Proteomes" id="UP000490939">
    <property type="component" value="Unassembled WGS sequence"/>
</dbReference>
<accession>A0A8H3VB58</accession>
<keyword evidence="4 6" id="KW-1133">Transmembrane helix</keyword>
<protein>
    <submittedName>
        <fullName evidence="9">Uncharacterized protein</fullName>
    </submittedName>
</protein>
<evidence type="ECO:0000256" key="1">
    <source>
        <dbReference type="ARBA" id="ARBA00004141"/>
    </source>
</evidence>
<dbReference type="Proteomes" id="UP000433883">
    <property type="component" value="Unassembled WGS sequence"/>
</dbReference>
<evidence type="ECO:0000256" key="6">
    <source>
        <dbReference type="SAM" id="Phobius"/>
    </source>
</evidence>
<dbReference type="Proteomes" id="UP000447873">
    <property type="component" value="Unassembled WGS sequence"/>
</dbReference>
<dbReference type="GO" id="GO:0016020">
    <property type="term" value="C:membrane"/>
    <property type="evidence" value="ECO:0007669"/>
    <property type="project" value="UniProtKB-SubCell"/>
</dbReference>
<proteinExistence type="inferred from homology"/>
<dbReference type="InterPro" id="IPR009311">
    <property type="entry name" value="IFI6/IFI27-like"/>
</dbReference>
<comment type="caution">
    <text evidence="9">The sequence shown here is derived from an EMBL/GenBank/DDBJ whole genome shotgun (WGS) entry which is preliminary data.</text>
</comment>
<name>A0A8H3VB58_VENIN</name>
<evidence type="ECO:0000256" key="2">
    <source>
        <dbReference type="ARBA" id="ARBA00007262"/>
    </source>
</evidence>
<comment type="subcellular location">
    <subcellularLocation>
        <location evidence="1">Membrane</location>
        <topology evidence="1">Multi-pass membrane protein</topology>
    </subcellularLocation>
</comment>
<dbReference type="EMBL" id="WNWS01000112">
    <property type="protein sequence ID" value="KAE9979820.1"/>
    <property type="molecule type" value="Genomic_DNA"/>
</dbReference>
<dbReference type="InterPro" id="IPR038213">
    <property type="entry name" value="IFI6/IFI27-like_sf"/>
</dbReference>
<feature type="transmembrane region" description="Helical" evidence="6">
    <location>
        <begin position="68"/>
        <end position="88"/>
    </location>
</feature>
<dbReference type="EMBL" id="WNWR01000310">
    <property type="protein sequence ID" value="KAE9983764.1"/>
    <property type="molecule type" value="Genomic_DNA"/>
</dbReference>
<gene>
    <name evidence="7" type="ORF">BLS_002727</name>
    <name evidence="9" type="ORF">EG327_005388</name>
    <name evidence="8" type="ORF">EG328_000668</name>
</gene>
<evidence type="ECO:0000256" key="3">
    <source>
        <dbReference type="ARBA" id="ARBA00022692"/>
    </source>
</evidence>
<evidence type="ECO:0000256" key="4">
    <source>
        <dbReference type="ARBA" id="ARBA00022989"/>
    </source>
</evidence>
<dbReference type="Gene3D" id="6.10.110.10">
    <property type="match status" value="1"/>
</dbReference>
<reference evidence="9 11" key="1">
    <citation type="submission" date="2019-07" db="EMBL/GenBank/DDBJ databases">
        <title>Venturia inaequalis Genome Resource.</title>
        <authorList>
            <person name="Lichtner F.J."/>
        </authorList>
    </citation>
    <scope>NUCLEOTIDE SEQUENCE [LARGE SCALE GENOMIC DNA]</scope>
    <source>
        <strain evidence="8 10">120213</strain>
        <strain evidence="7">Bline_iso_100314</strain>
        <strain evidence="9 11">DMI_063113</strain>
    </source>
</reference>
<keyword evidence="3 6" id="KW-0812">Transmembrane</keyword>
<comment type="similarity">
    <text evidence="2">Belongs to the IFI6/IFI27 family.</text>
</comment>
<evidence type="ECO:0000313" key="7">
    <source>
        <dbReference type="EMBL" id="KAE9975173.1"/>
    </source>
</evidence>
<dbReference type="AlphaFoldDB" id="A0A8H3VB58"/>
<evidence type="ECO:0000313" key="11">
    <source>
        <dbReference type="Proteomes" id="UP000490939"/>
    </source>
</evidence>
<dbReference type="Pfam" id="PF06140">
    <property type="entry name" value="Ifi-6-16"/>
    <property type="match status" value="1"/>
</dbReference>
<dbReference type="PANTHER" id="PTHR16932">
    <property type="entry name" value="INTERFERON ALPHA-INDUCIBLE PROTEIN 27"/>
    <property type="match status" value="1"/>
</dbReference>
<dbReference type="PANTHER" id="PTHR16932:SF18">
    <property type="entry name" value="INTERFERON, ALPHA-INDUCIBLE PROTEIN 27-LIKE 2"/>
    <property type="match status" value="1"/>
</dbReference>
<evidence type="ECO:0000313" key="10">
    <source>
        <dbReference type="Proteomes" id="UP000447873"/>
    </source>
</evidence>
<keyword evidence="11" id="KW-1185">Reference proteome</keyword>
<evidence type="ECO:0000313" key="8">
    <source>
        <dbReference type="EMBL" id="KAE9979820.1"/>
    </source>
</evidence>
<organism evidence="9 11">
    <name type="scientific">Venturia inaequalis</name>
    <name type="common">Apple scab fungus</name>
    <dbReference type="NCBI Taxonomy" id="5025"/>
    <lineage>
        <taxon>Eukaryota</taxon>
        <taxon>Fungi</taxon>
        <taxon>Dikarya</taxon>
        <taxon>Ascomycota</taxon>
        <taxon>Pezizomycotina</taxon>
        <taxon>Dothideomycetes</taxon>
        <taxon>Pleosporomycetidae</taxon>
        <taxon>Venturiales</taxon>
        <taxon>Venturiaceae</taxon>
        <taxon>Venturia</taxon>
    </lineage>
</organism>